<accession>A0ABU9VVM2</accession>
<feature type="domain" description="Cupin type-2" evidence="1">
    <location>
        <begin position="56"/>
        <end position="123"/>
    </location>
</feature>
<evidence type="ECO:0000259" key="1">
    <source>
        <dbReference type="Pfam" id="PF07883"/>
    </source>
</evidence>
<dbReference type="CDD" id="cd02211">
    <property type="entry name" value="cupin_UGlyAH_N"/>
    <property type="match status" value="1"/>
</dbReference>
<dbReference type="NCBIfam" id="TIGR03214">
    <property type="entry name" value="ura-cupin"/>
    <property type="match status" value="1"/>
</dbReference>
<dbReference type="PANTHER" id="PTHR34571">
    <property type="entry name" value="(S)-UREIDOGLYCINE AMINOHYDROLASE"/>
    <property type="match status" value="1"/>
</dbReference>
<gene>
    <name evidence="2" type="primary">allE</name>
    <name evidence="2" type="ORF">AAIG11_12035</name>
</gene>
<dbReference type="InterPro" id="IPR017627">
    <property type="entry name" value="UGHY"/>
</dbReference>
<name>A0ABU9VVM2_9CLOT</name>
<dbReference type="SUPFAM" id="SSF51182">
    <property type="entry name" value="RmlC-like cupins"/>
    <property type="match status" value="1"/>
</dbReference>
<dbReference type="RefSeq" id="WP_343186511.1">
    <property type="nucleotide sequence ID" value="NZ_JBCITM010000013.1"/>
</dbReference>
<keyword evidence="3" id="KW-1185">Reference proteome</keyword>
<dbReference type="EMBL" id="JBCITM010000013">
    <property type="protein sequence ID" value="MEN1761212.1"/>
    <property type="molecule type" value="Genomic_DNA"/>
</dbReference>
<dbReference type="InterPro" id="IPR013096">
    <property type="entry name" value="Cupin_2"/>
</dbReference>
<dbReference type="EC" id="3.5.3.26" evidence="2"/>
<dbReference type="Proteomes" id="UP001407405">
    <property type="component" value="Unassembled WGS sequence"/>
</dbReference>
<dbReference type="InterPro" id="IPR044697">
    <property type="entry name" value="UGlyAH_cupin_C"/>
</dbReference>
<dbReference type="InterPro" id="IPR044704">
    <property type="entry name" value="UGlyAH_cupin_N"/>
</dbReference>
<reference evidence="2 3" key="1">
    <citation type="submission" date="2024-04" db="EMBL/GenBank/DDBJ databases">
        <title>Genome sequencing and metabolic network reconstruction of aminoacids and betaine degradation by Anoxynatronum sibiricum.</title>
        <authorList>
            <person name="Detkova E.N."/>
            <person name="Boltjanskaja Y.V."/>
            <person name="Mardanov A.V."/>
            <person name="Kevbrin V."/>
        </authorList>
    </citation>
    <scope>NUCLEOTIDE SEQUENCE [LARGE SCALE GENOMIC DNA]</scope>
    <source>
        <strain evidence="2 3">Z-7981</strain>
    </source>
</reference>
<keyword evidence="2" id="KW-0378">Hydrolase</keyword>
<dbReference type="Pfam" id="PF07883">
    <property type="entry name" value="Cupin_2"/>
    <property type="match status" value="2"/>
</dbReference>
<evidence type="ECO:0000313" key="2">
    <source>
        <dbReference type="EMBL" id="MEN1761212.1"/>
    </source>
</evidence>
<protein>
    <submittedName>
        <fullName evidence="2">(S)-ureidoglycine aminohydrolase</fullName>
        <ecNumber evidence="2">3.5.3.26</ecNumber>
    </submittedName>
</protein>
<proteinExistence type="predicted"/>
<evidence type="ECO:0000313" key="3">
    <source>
        <dbReference type="Proteomes" id="UP001407405"/>
    </source>
</evidence>
<dbReference type="Gene3D" id="2.60.120.10">
    <property type="entry name" value="Jelly Rolls"/>
    <property type="match status" value="2"/>
</dbReference>
<dbReference type="GO" id="GO:0071522">
    <property type="term" value="F:ureidoglycine aminohydrolase activity"/>
    <property type="evidence" value="ECO:0007669"/>
    <property type="project" value="UniProtKB-EC"/>
</dbReference>
<dbReference type="CDD" id="cd02212">
    <property type="entry name" value="cupin_UGlyAH_C"/>
    <property type="match status" value="1"/>
</dbReference>
<feature type="domain" description="Cupin type-2" evidence="1">
    <location>
        <begin position="181"/>
        <end position="242"/>
    </location>
</feature>
<organism evidence="2 3">
    <name type="scientific">Anoxynatronum sibiricum</name>
    <dbReference type="NCBI Taxonomy" id="210623"/>
    <lineage>
        <taxon>Bacteria</taxon>
        <taxon>Bacillati</taxon>
        <taxon>Bacillota</taxon>
        <taxon>Clostridia</taxon>
        <taxon>Eubacteriales</taxon>
        <taxon>Clostridiaceae</taxon>
        <taxon>Anoxynatronum</taxon>
    </lineage>
</organism>
<sequence length="253" mass="28333">MSYPKDLLSSRAVIRPGKFAIIPPEGLVNNVIPGFQNCRISILTSPKIGASFAHYLVTMEPEGKNEAGFGEAGVETFVYCISGSVEAGTEEEKHQLTAGGYLYCPPGEKMYLKNAGKQNAQLVLYKQLYVPLEGKRPWLVVGNVNQMEERLYEEMHNVTILDLLPADHDFDMNMHILSFDPPGSHPFVETHVQEHGAYILSGEGIYNLDNEWIPVKKGDYIWFGPFVPQAVYAVGQEKLSYVYSKDCNRDVQL</sequence>
<dbReference type="PANTHER" id="PTHR34571:SF1">
    <property type="entry name" value="(S)-UREIDOGLYCINE AMINOHYDROLASE"/>
    <property type="match status" value="1"/>
</dbReference>
<dbReference type="InterPro" id="IPR011051">
    <property type="entry name" value="RmlC_Cupin_sf"/>
</dbReference>
<comment type="caution">
    <text evidence="2">The sequence shown here is derived from an EMBL/GenBank/DDBJ whole genome shotgun (WGS) entry which is preliminary data.</text>
</comment>
<dbReference type="InterPro" id="IPR014710">
    <property type="entry name" value="RmlC-like_jellyroll"/>
</dbReference>